<accession>A0A934K9T1</accession>
<dbReference type="InterPro" id="IPR014710">
    <property type="entry name" value="RmlC-like_jellyroll"/>
</dbReference>
<dbReference type="InterPro" id="IPR053146">
    <property type="entry name" value="QDO-like"/>
</dbReference>
<gene>
    <name evidence="2" type="ORF">JF922_23010</name>
</gene>
<comment type="caution">
    <text evidence="2">The sequence shown here is derived from an EMBL/GenBank/DDBJ whole genome shotgun (WGS) entry which is preliminary data.</text>
</comment>
<dbReference type="InterPro" id="IPR011051">
    <property type="entry name" value="RmlC_Cupin_sf"/>
</dbReference>
<dbReference type="Pfam" id="PF07883">
    <property type="entry name" value="Cupin_2"/>
    <property type="match status" value="1"/>
</dbReference>
<keyword evidence="3" id="KW-1185">Reference proteome</keyword>
<reference evidence="2" key="1">
    <citation type="submission" date="2020-10" db="EMBL/GenBank/DDBJ databases">
        <title>Ca. Dormibacterota MAGs.</title>
        <authorList>
            <person name="Montgomery K."/>
        </authorList>
    </citation>
    <scope>NUCLEOTIDE SEQUENCE [LARGE SCALE GENOMIC DNA]</scope>
    <source>
        <strain evidence="2">SC8812_S17_10</strain>
    </source>
</reference>
<dbReference type="Proteomes" id="UP000612893">
    <property type="component" value="Unassembled WGS sequence"/>
</dbReference>
<dbReference type="PANTHER" id="PTHR36440:SF1">
    <property type="entry name" value="PUTATIVE (AFU_ORTHOLOGUE AFUA_8G07350)-RELATED"/>
    <property type="match status" value="1"/>
</dbReference>
<protein>
    <submittedName>
        <fullName evidence="2">Cupin domain-containing protein</fullName>
    </submittedName>
</protein>
<dbReference type="PANTHER" id="PTHR36440">
    <property type="entry name" value="PUTATIVE (AFU_ORTHOLOGUE AFUA_8G07350)-RELATED"/>
    <property type="match status" value="1"/>
</dbReference>
<feature type="domain" description="Cupin type-2" evidence="1">
    <location>
        <begin position="47"/>
        <end position="113"/>
    </location>
</feature>
<dbReference type="SUPFAM" id="SSF51182">
    <property type="entry name" value="RmlC-like cupins"/>
    <property type="match status" value="1"/>
</dbReference>
<evidence type="ECO:0000313" key="2">
    <source>
        <dbReference type="EMBL" id="MBJ7600925.1"/>
    </source>
</evidence>
<sequence length="179" mass="19387">METAAMTMTYQSGIIQPGAGRPIAGMGAWAIVPSRAFDGRLFIFEGTLEPGAFIPPHTHTHEDEVTGVLSGELTVDLGGQLSTATAGAFVIKPRGVHHSMWNHTDEPARVFEIHTPGKLEPYYDALGELFTAADLDDNERETAIAEVHAAYGIVYHPELVPEVVTTDGRRPTWANHGRS</sequence>
<evidence type="ECO:0000259" key="1">
    <source>
        <dbReference type="Pfam" id="PF07883"/>
    </source>
</evidence>
<name>A0A934K9T1_9BACT</name>
<proteinExistence type="predicted"/>
<dbReference type="InterPro" id="IPR013096">
    <property type="entry name" value="Cupin_2"/>
</dbReference>
<dbReference type="AlphaFoldDB" id="A0A934K9T1"/>
<evidence type="ECO:0000313" key="3">
    <source>
        <dbReference type="Proteomes" id="UP000612893"/>
    </source>
</evidence>
<organism evidence="2 3">
    <name type="scientific">Candidatus Nephthysia bennettiae</name>
    <dbReference type="NCBI Taxonomy" id="3127016"/>
    <lineage>
        <taxon>Bacteria</taxon>
        <taxon>Bacillati</taxon>
        <taxon>Candidatus Dormiibacterota</taxon>
        <taxon>Candidatus Dormibacteria</taxon>
        <taxon>Candidatus Dormibacterales</taxon>
        <taxon>Candidatus Dormibacteraceae</taxon>
        <taxon>Candidatus Nephthysia</taxon>
    </lineage>
</organism>
<dbReference type="EMBL" id="JAEKNR010000229">
    <property type="protein sequence ID" value="MBJ7600925.1"/>
    <property type="molecule type" value="Genomic_DNA"/>
</dbReference>
<dbReference type="Gene3D" id="2.60.120.10">
    <property type="entry name" value="Jelly Rolls"/>
    <property type="match status" value="1"/>
</dbReference>